<dbReference type="SUPFAM" id="SSF46785">
    <property type="entry name" value="Winged helix' DNA-binding domain"/>
    <property type="match status" value="1"/>
</dbReference>
<dbReference type="InterPro" id="IPR036388">
    <property type="entry name" value="WH-like_DNA-bd_sf"/>
</dbReference>
<keyword evidence="3" id="KW-0238">DNA-binding</keyword>
<gene>
    <name evidence="5" type="ORF">HRJ53_01100</name>
</gene>
<evidence type="ECO:0000256" key="4">
    <source>
        <dbReference type="ARBA" id="ARBA00023163"/>
    </source>
</evidence>
<evidence type="ECO:0000256" key="1">
    <source>
        <dbReference type="ARBA" id="ARBA00011046"/>
    </source>
</evidence>
<evidence type="ECO:0000313" key="5">
    <source>
        <dbReference type="EMBL" id="MBA0083570.1"/>
    </source>
</evidence>
<dbReference type="Gene3D" id="1.10.4040.10">
    <property type="entry name" value="Penicillinase repressor domain"/>
    <property type="match status" value="1"/>
</dbReference>
<feature type="non-terminal residue" evidence="5">
    <location>
        <position position="1"/>
    </location>
</feature>
<dbReference type="InterPro" id="IPR005650">
    <property type="entry name" value="BlaI_family"/>
</dbReference>
<comment type="similarity">
    <text evidence="1">Belongs to the BlaI transcriptional regulatory family.</text>
</comment>
<dbReference type="AlphaFoldDB" id="A0A7V8NLK8"/>
<evidence type="ECO:0000313" key="6">
    <source>
        <dbReference type="Proteomes" id="UP000567293"/>
    </source>
</evidence>
<keyword evidence="2" id="KW-0805">Transcription regulation</keyword>
<name>A0A7V8NLK8_9BACT</name>
<dbReference type="Pfam" id="PF03965">
    <property type="entry name" value="Penicillinase_R"/>
    <property type="match status" value="1"/>
</dbReference>
<dbReference type="GO" id="GO:0003677">
    <property type="term" value="F:DNA binding"/>
    <property type="evidence" value="ECO:0007669"/>
    <property type="project" value="UniProtKB-KW"/>
</dbReference>
<dbReference type="GO" id="GO:0045892">
    <property type="term" value="P:negative regulation of DNA-templated transcription"/>
    <property type="evidence" value="ECO:0007669"/>
    <property type="project" value="InterPro"/>
</dbReference>
<dbReference type="InterPro" id="IPR036390">
    <property type="entry name" value="WH_DNA-bd_sf"/>
</dbReference>
<dbReference type="EMBL" id="JACDQQ010000111">
    <property type="protein sequence ID" value="MBA0083570.1"/>
    <property type="molecule type" value="Genomic_DNA"/>
</dbReference>
<dbReference type="Gene3D" id="1.10.10.10">
    <property type="entry name" value="Winged helix-like DNA-binding domain superfamily/Winged helix DNA-binding domain"/>
    <property type="match status" value="1"/>
</dbReference>
<keyword evidence="6" id="KW-1185">Reference proteome</keyword>
<evidence type="ECO:0000256" key="2">
    <source>
        <dbReference type="ARBA" id="ARBA00023015"/>
    </source>
</evidence>
<comment type="caution">
    <text evidence="5">The sequence shown here is derived from an EMBL/GenBank/DDBJ whole genome shotgun (WGS) entry which is preliminary data.</text>
</comment>
<organism evidence="5 6">
    <name type="scientific">Candidatus Acidiferrum panamense</name>
    <dbReference type="NCBI Taxonomy" id="2741543"/>
    <lineage>
        <taxon>Bacteria</taxon>
        <taxon>Pseudomonadati</taxon>
        <taxon>Acidobacteriota</taxon>
        <taxon>Terriglobia</taxon>
        <taxon>Candidatus Acidiferrales</taxon>
        <taxon>Candidatus Acidiferrum</taxon>
    </lineage>
</organism>
<evidence type="ECO:0000256" key="3">
    <source>
        <dbReference type="ARBA" id="ARBA00023125"/>
    </source>
</evidence>
<keyword evidence="4" id="KW-0804">Transcription</keyword>
<accession>A0A7V8NLK8</accession>
<protein>
    <submittedName>
        <fullName evidence="5">BlaI/MecI/CopY family transcriptional regulator</fullName>
    </submittedName>
</protein>
<reference evidence="5" key="1">
    <citation type="submission" date="2020-06" db="EMBL/GenBank/DDBJ databases">
        <title>Legume-microbial interactions unlock mineral nutrients during tropical forest succession.</title>
        <authorList>
            <person name="Epihov D.Z."/>
        </authorList>
    </citation>
    <scope>NUCLEOTIDE SEQUENCE [LARGE SCALE GENOMIC DNA]</scope>
    <source>
        <strain evidence="5">Pan2503</strain>
    </source>
</reference>
<proteinExistence type="inferred from homology"/>
<dbReference type="Proteomes" id="UP000567293">
    <property type="component" value="Unassembled WGS sequence"/>
</dbReference>
<sequence length="95" mass="10852">ALPGEPALAYNTVLTTLRILEQKGYVRHTKPREGRAFVYRAVVGRKQVSRNAVRHLIRRFFANSPELLVLNLLDDGDLSQQELRNIRNLLAEGEK</sequence>